<organism evidence="6 7">
    <name type="scientific">Mucilaginibacter oryzae</name>
    <dbReference type="NCBI Taxonomy" id="468058"/>
    <lineage>
        <taxon>Bacteria</taxon>
        <taxon>Pseudomonadati</taxon>
        <taxon>Bacteroidota</taxon>
        <taxon>Sphingobacteriia</taxon>
        <taxon>Sphingobacteriales</taxon>
        <taxon>Sphingobacteriaceae</taxon>
        <taxon>Mucilaginibacter</taxon>
    </lineage>
</organism>
<feature type="domain" description="Type I restriction modification DNA specificity" evidence="5">
    <location>
        <begin position="28"/>
        <end position="195"/>
    </location>
</feature>
<dbReference type="EMBL" id="QGHA01000003">
    <property type="protein sequence ID" value="PWK78451.1"/>
    <property type="molecule type" value="Genomic_DNA"/>
</dbReference>
<protein>
    <submittedName>
        <fullName evidence="6">Type I restriction enzyme S subunit</fullName>
    </submittedName>
</protein>
<dbReference type="SUPFAM" id="SSF116734">
    <property type="entry name" value="DNA methylase specificity domain"/>
    <property type="match status" value="2"/>
</dbReference>
<dbReference type="InterPro" id="IPR000055">
    <property type="entry name" value="Restrct_endonuc_typeI_TRD"/>
</dbReference>
<dbReference type="Gene3D" id="3.90.220.20">
    <property type="entry name" value="DNA methylase specificity domains"/>
    <property type="match status" value="2"/>
</dbReference>
<evidence type="ECO:0000256" key="2">
    <source>
        <dbReference type="ARBA" id="ARBA00022747"/>
    </source>
</evidence>
<dbReference type="RefSeq" id="WP_109607983.1">
    <property type="nucleotide sequence ID" value="NZ_QGHA01000003.1"/>
</dbReference>
<evidence type="ECO:0000256" key="3">
    <source>
        <dbReference type="ARBA" id="ARBA00023125"/>
    </source>
</evidence>
<dbReference type="AlphaFoldDB" id="A0A316HEJ9"/>
<evidence type="ECO:0000313" key="7">
    <source>
        <dbReference type="Proteomes" id="UP000245678"/>
    </source>
</evidence>
<keyword evidence="3" id="KW-0238">DNA-binding</keyword>
<dbReference type="InterPro" id="IPR052021">
    <property type="entry name" value="Type-I_RS_S_subunit"/>
</dbReference>
<dbReference type="Pfam" id="PF01420">
    <property type="entry name" value="Methylase_S"/>
    <property type="match status" value="2"/>
</dbReference>
<keyword evidence="4" id="KW-0175">Coiled coil</keyword>
<evidence type="ECO:0000259" key="5">
    <source>
        <dbReference type="Pfam" id="PF01420"/>
    </source>
</evidence>
<dbReference type="GO" id="GO:0003677">
    <property type="term" value="F:DNA binding"/>
    <property type="evidence" value="ECO:0007669"/>
    <property type="project" value="UniProtKB-KW"/>
</dbReference>
<name>A0A316HEJ9_9SPHI</name>
<sequence length="434" mass="48594">MEATTTKTGFEKYPAYKDSGVEWLGEVPEHWEVVKLKRLFHEVKKRTNVELNCGSISFGKVIFKDDEKIPEATKKSYQVVLKGDFLVNPLNLNYDLISLRIALSEIDVVVSSGYIVLHNSVSLDKNYFKWLLHRFDVAYMKVLGSGVRQTLNFNDIGNSDIVLPLIAEQTAIANFLDRKIELIDQAIAQKEKQIELLKERRQVLINKAVTRGLDPDVPLKDSGVEWIGEIPEHWEVKRLKYITTKIGSGVTPSGGGTSYLDSGIPLLRSQNILFGKIDLEGVAFISDKTHNSMNNSKVYKGDVLLNITGGSIGRCHFVELDLPLNVNQHVCIVRPSEDVLTVFLNGLLASNVGQGQIWFNQQGGGREGLNFQSLKNFSLPLPPIAEQAKISLYIEDFSKRTYDAISSKQNEIEKLKEYKATLINSAVTGKIKVN</sequence>
<evidence type="ECO:0000256" key="1">
    <source>
        <dbReference type="ARBA" id="ARBA00010923"/>
    </source>
</evidence>
<dbReference type="Gene3D" id="1.10.287.1120">
    <property type="entry name" value="Bipartite methylase S protein"/>
    <property type="match status" value="1"/>
</dbReference>
<feature type="domain" description="Type I restriction modification DNA specificity" evidence="5">
    <location>
        <begin position="231"/>
        <end position="414"/>
    </location>
</feature>
<comment type="caution">
    <text evidence="6">The sequence shown here is derived from an EMBL/GenBank/DDBJ whole genome shotgun (WGS) entry which is preliminary data.</text>
</comment>
<gene>
    <name evidence="6" type="ORF">LX99_02295</name>
</gene>
<dbReference type="GO" id="GO:0009307">
    <property type="term" value="P:DNA restriction-modification system"/>
    <property type="evidence" value="ECO:0007669"/>
    <property type="project" value="UniProtKB-KW"/>
</dbReference>
<dbReference type="InterPro" id="IPR044946">
    <property type="entry name" value="Restrct_endonuc_typeI_TRD_sf"/>
</dbReference>
<evidence type="ECO:0000256" key="4">
    <source>
        <dbReference type="SAM" id="Coils"/>
    </source>
</evidence>
<comment type="similarity">
    <text evidence="1">Belongs to the type-I restriction system S methylase family.</text>
</comment>
<feature type="coiled-coil region" evidence="4">
    <location>
        <begin position="173"/>
        <end position="207"/>
    </location>
</feature>
<evidence type="ECO:0000313" key="6">
    <source>
        <dbReference type="EMBL" id="PWK78451.1"/>
    </source>
</evidence>
<reference evidence="6 7" key="1">
    <citation type="submission" date="2018-05" db="EMBL/GenBank/DDBJ databases">
        <title>Genomic Encyclopedia of Archaeal and Bacterial Type Strains, Phase II (KMG-II): from individual species to whole genera.</title>
        <authorList>
            <person name="Goeker M."/>
        </authorList>
    </citation>
    <scope>NUCLEOTIDE SEQUENCE [LARGE SCALE GENOMIC DNA]</scope>
    <source>
        <strain evidence="6 7">DSM 19975</strain>
    </source>
</reference>
<dbReference type="Proteomes" id="UP000245678">
    <property type="component" value="Unassembled WGS sequence"/>
</dbReference>
<keyword evidence="7" id="KW-1185">Reference proteome</keyword>
<dbReference type="PANTHER" id="PTHR30408:SF12">
    <property type="entry name" value="TYPE I RESTRICTION ENZYME MJAVIII SPECIFICITY SUBUNIT"/>
    <property type="match status" value="1"/>
</dbReference>
<keyword evidence="2" id="KW-0680">Restriction system</keyword>
<proteinExistence type="inferred from homology"/>
<dbReference type="PANTHER" id="PTHR30408">
    <property type="entry name" value="TYPE-1 RESTRICTION ENZYME ECOKI SPECIFICITY PROTEIN"/>
    <property type="match status" value="1"/>
</dbReference>
<accession>A0A316HEJ9</accession>